<dbReference type="Proteomes" id="UP001280897">
    <property type="component" value="Unassembled WGS sequence"/>
</dbReference>
<dbReference type="SUPFAM" id="SSF55781">
    <property type="entry name" value="GAF domain-like"/>
    <property type="match status" value="1"/>
</dbReference>
<keyword evidence="12" id="KW-0902">Two-component regulatory system</keyword>
<dbReference type="RefSeq" id="WP_036685277.1">
    <property type="nucleotide sequence ID" value="NZ_CP023654.1"/>
</dbReference>
<dbReference type="GO" id="GO:0005524">
    <property type="term" value="F:ATP binding"/>
    <property type="evidence" value="ECO:0007669"/>
    <property type="project" value="UniProtKB-KW"/>
</dbReference>
<dbReference type="SUPFAM" id="SSF55874">
    <property type="entry name" value="ATPase domain of HSP90 chaperone/DNA topoisomerase II/histidine kinase"/>
    <property type="match status" value="1"/>
</dbReference>
<feature type="domain" description="Signal transduction histidine kinase internal region" evidence="16">
    <location>
        <begin position="377"/>
        <end position="455"/>
    </location>
</feature>
<protein>
    <recommendedName>
        <fullName evidence="3">histidine kinase</fullName>
        <ecNumber evidence="3">2.7.13.3</ecNumber>
    </recommendedName>
</protein>
<evidence type="ECO:0000256" key="7">
    <source>
        <dbReference type="ARBA" id="ARBA00022692"/>
    </source>
</evidence>
<evidence type="ECO:0000256" key="1">
    <source>
        <dbReference type="ARBA" id="ARBA00000085"/>
    </source>
</evidence>
<dbReference type="Pfam" id="PF07694">
    <property type="entry name" value="5TM-5TMR_LYT"/>
    <property type="match status" value="1"/>
</dbReference>
<evidence type="ECO:0000313" key="19">
    <source>
        <dbReference type="Proteomes" id="UP001280897"/>
    </source>
</evidence>
<evidence type="ECO:0000259" key="15">
    <source>
        <dbReference type="Pfam" id="PF02518"/>
    </source>
</evidence>
<evidence type="ECO:0000256" key="2">
    <source>
        <dbReference type="ARBA" id="ARBA00004651"/>
    </source>
</evidence>
<evidence type="ECO:0000259" key="16">
    <source>
        <dbReference type="Pfam" id="PF06580"/>
    </source>
</evidence>
<keyword evidence="11 14" id="KW-1133">Transmembrane helix</keyword>
<dbReference type="EMBL" id="JAWJAV010000001">
    <property type="protein sequence ID" value="MDV2620160.1"/>
    <property type="molecule type" value="Genomic_DNA"/>
</dbReference>
<evidence type="ECO:0000256" key="4">
    <source>
        <dbReference type="ARBA" id="ARBA00022475"/>
    </source>
</evidence>
<evidence type="ECO:0000256" key="10">
    <source>
        <dbReference type="ARBA" id="ARBA00022840"/>
    </source>
</evidence>
<feature type="transmembrane region" description="Helical" evidence="14">
    <location>
        <begin position="6"/>
        <end position="25"/>
    </location>
</feature>
<name>A0AAW8YDR3_PEDAC</name>
<dbReference type="PANTHER" id="PTHR34220:SF7">
    <property type="entry name" value="SENSOR HISTIDINE KINASE YPDA"/>
    <property type="match status" value="1"/>
</dbReference>
<keyword evidence="7 14" id="KW-0812">Transmembrane</keyword>
<dbReference type="InterPro" id="IPR036890">
    <property type="entry name" value="HATPase_C_sf"/>
</dbReference>
<evidence type="ECO:0000256" key="9">
    <source>
        <dbReference type="ARBA" id="ARBA00022777"/>
    </source>
</evidence>
<keyword evidence="13 14" id="KW-0472">Membrane</keyword>
<evidence type="ECO:0000256" key="5">
    <source>
        <dbReference type="ARBA" id="ARBA00022553"/>
    </source>
</evidence>
<dbReference type="InterPro" id="IPR011620">
    <property type="entry name" value="Sig_transdc_His_kinase_LytS_TM"/>
</dbReference>
<dbReference type="InterPro" id="IPR010559">
    <property type="entry name" value="Sig_transdc_His_kin_internal"/>
</dbReference>
<dbReference type="Pfam" id="PF06580">
    <property type="entry name" value="His_kinase"/>
    <property type="match status" value="1"/>
</dbReference>
<keyword evidence="4" id="KW-1003">Cell membrane</keyword>
<evidence type="ECO:0000313" key="18">
    <source>
        <dbReference type="EMBL" id="MDV2620160.1"/>
    </source>
</evidence>
<dbReference type="InterPro" id="IPR050640">
    <property type="entry name" value="Bact_2-comp_sensor_kinase"/>
</dbReference>
<dbReference type="Gene3D" id="3.30.450.40">
    <property type="match status" value="1"/>
</dbReference>
<organism evidence="18 19">
    <name type="scientific">Pediococcus acidilactici</name>
    <dbReference type="NCBI Taxonomy" id="1254"/>
    <lineage>
        <taxon>Bacteria</taxon>
        <taxon>Bacillati</taxon>
        <taxon>Bacillota</taxon>
        <taxon>Bacilli</taxon>
        <taxon>Lactobacillales</taxon>
        <taxon>Lactobacillaceae</taxon>
        <taxon>Pediococcus</taxon>
        <taxon>Pediococcus acidilactici group</taxon>
    </lineage>
</organism>
<comment type="catalytic activity">
    <reaction evidence="1">
        <text>ATP + protein L-histidine = ADP + protein N-phospho-L-histidine.</text>
        <dbReference type="EC" id="2.7.13.3"/>
    </reaction>
</comment>
<dbReference type="AlphaFoldDB" id="A0AAW8YDR3"/>
<dbReference type="Gene3D" id="3.30.565.10">
    <property type="entry name" value="Histidine kinase-like ATPase, C-terminal domain"/>
    <property type="match status" value="1"/>
</dbReference>
<feature type="transmembrane region" description="Helical" evidence="14">
    <location>
        <begin position="87"/>
        <end position="111"/>
    </location>
</feature>
<comment type="caution">
    <text evidence="18">The sequence shown here is derived from an EMBL/GenBank/DDBJ whole genome shotgun (WGS) entry which is preliminary data.</text>
</comment>
<dbReference type="GO" id="GO:0000155">
    <property type="term" value="F:phosphorelay sensor kinase activity"/>
    <property type="evidence" value="ECO:0007669"/>
    <property type="project" value="InterPro"/>
</dbReference>
<proteinExistence type="predicted"/>
<reference evidence="18" key="2">
    <citation type="submission" date="2023-10" db="EMBL/GenBank/DDBJ databases">
        <authorList>
            <person name="Khurajog B."/>
        </authorList>
    </citation>
    <scope>NUCLEOTIDE SEQUENCE</scope>
    <source>
        <strain evidence="18">BF9</strain>
    </source>
</reference>
<keyword evidence="8" id="KW-0547">Nucleotide-binding</keyword>
<keyword evidence="9 18" id="KW-0418">Kinase</keyword>
<dbReference type="Pfam" id="PF02518">
    <property type="entry name" value="HATPase_c"/>
    <property type="match status" value="1"/>
</dbReference>
<reference evidence="18" key="1">
    <citation type="journal article" date="2023" name="PeerJ">
        <title>Selection and evaluation of lactic acid bacteria from chicken feces in Thailand as potential probiotics.</title>
        <authorList>
            <person name="Khurajog B."/>
            <person name="Disastra Y."/>
            <person name="Lawwyne L.D."/>
            <person name="Sirichokchatchawan W."/>
            <person name="Niyomtham W."/>
            <person name="Yindee J."/>
            <person name="Hampson D.J."/>
            <person name="Prapasarakul N."/>
        </authorList>
    </citation>
    <scope>NUCLEOTIDE SEQUENCE</scope>
    <source>
        <strain evidence="18">BF9</strain>
    </source>
</reference>
<feature type="transmembrane region" description="Helical" evidence="14">
    <location>
        <begin position="37"/>
        <end position="59"/>
    </location>
</feature>
<feature type="domain" description="Signal transduction histidine kinase 5TM receptor LytS transmembrane region" evidence="17">
    <location>
        <begin position="28"/>
        <end position="205"/>
    </location>
</feature>
<evidence type="ECO:0000259" key="17">
    <source>
        <dbReference type="Pfam" id="PF07694"/>
    </source>
</evidence>
<dbReference type="GO" id="GO:0005886">
    <property type="term" value="C:plasma membrane"/>
    <property type="evidence" value="ECO:0007669"/>
    <property type="project" value="UniProtKB-SubCell"/>
</dbReference>
<feature type="transmembrane region" description="Helical" evidence="14">
    <location>
        <begin position="154"/>
        <end position="174"/>
    </location>
</feature>
<evidence type="ECO:0000256" key="11">
    <source>
        <dbReference type="ARBA" id="ARBA00022989"/>
    </source>
</evidence>
<gene>
    <name evidence="18" type="ORF">R0G89_00220</name>
</gene>
<dbReference type="EC" id="2.7.13.3" evidence="3"/>
<dbReference type="InterPro" id="IPR003594">
    <property type="entry name" value="HATPase_dom"/>
</dbReference>
<keyword evidence="10" id="KW-0067">ATP-binding</keyword>
<evidence type="ECO:0000256" key="3">
    <source>
        <dbReference type="ARBA" id="ARBA00012438"/>
    </source>
</evidence>
<evidence type="ECO:0000256" key="6">
    <source>
        <dbReference type="ARBA" id="ARBA00022679"/>
    </source>
</evidence>
<comment type="subcellular location">
    <subcellularLocation>
        <location evidence="2">Cell membrane</location>
        <topology evidence="2">Multi-pass membrane protein</topology>
    </subcellularLocation>
</comment>
<dbReference type="PANTHER" id="PTHR34220">
    <property type="entry name" value="SENSOR HISTIDINE KINASE YPDA"/>
    <property type="match status" value="1"/>
</dbReference>
<sequence length="581" mass="64398">MLNLTLLMIERVGLIIILAFFLVNFPPFRKLLFRQDGAAKFQLIIIFAFFTITANLIGIELSPDNSIHFNPLLLRIPAGYSVANIRILTVTVSGIIGGPMVGGIVGAVAGVHRVLQESLTNDALFYIPSSILIGILSGWFSNQKQHRFATMKPWHGFLIGLLMETIQMTFILIFSPTGWRLVRYIAIPMITVSALGTSVFLSIVALYFRQEVDVQATQTRSVLQLALKTLPAFRQGLNYKSAQEVANLMLKYTNFDAIGITDKQKILAFVGAGSDHHIAGQPIRTDLSLKAIQSGEVQIANNFHEINCSEPKCPLHSAIVVPLFIKEQIIGSLKVYYKEQWRLSPVEIQLGMGLGEILAMQIMLGDMERQTELVKDAEIKSLHAQVNPHFFFNAINTIVAVMRQDSEKARELLIQLSTYFRANLMGSREVVIPLSQEFKHVRAYLSLEQARFPGRYRVLFSNAVSENALVPPFTIQILVENAVRHAFNPKMKDQQIKVGVSQVANALKIVVADNGHGIDPHILKQLGHQVVDSQSGSGTALQNLTARFAGLYGEAANLDIQSSSEGTTITVKIPFQEGKQK</sequence>
<keyword evidence="5" id="KW-0597">Phosphoprotein</keyword>
<feature type="transmembrane region" description="Helical" evidence="14">
    <location>
        <begin position="181"/>
        <end position="208"/>
    </location>
</feature>
<feature type="transmembrane region" description="Helical" evidence="14">
    <location>
        <begin position="123"/>
        <end position="142"/>
    </location>
</feature>
<evidence type="ECO:0000256" key="14">
    <source>
        <dbReference type="SAM" id="Phobius"/>
    </source>
</evidence>
<dbReference type="GO" id="GO:0071555">
    <property type="term" value="P:cell wall organization"/>
    <property type="evidence" value="ECO:0007669"/>
    <property type="project" value="InterPro"/>
</dbReference>
<keyword evidence="6 18" id="KW-0808">Transferase</keyword>
<evidence type="ECO:0000256" key="13">
    <source>
        <dbReference type="ARBA" id="ARBA00023136"/>
    </source>
</evidence>
<feature type="domain" description="Histidine kinase/HSP90-like ATPase" evidence="15">
    <location>
        <begin position="475"/>
        <end position="576"/>
    </location>
</feature>
<dbReference type="InterPro" id="IPR029016">
    <property type="entry name" value="GAF-like_dom_sf"/>
</dbReference>
<dbReference type="Gene3D" id="1.10.1760.20">
    <property type="match status" value="1"/>
</dbReference>
<accession>A0AAW8YDR3</accession>
<evidence type="ECO:0000256" key="8">
    <source>
        <dbReference type="ARBA" id="ARBA00022741"/>
    </source>
</evidence>
<evidence type="ECO:0000256" key="12">
    <source>
        <dbReference type="ARBA" id="ARBA00023012"/>
    </source>
</evidence>